<evidence type="ECO:0000313" key="2">
    <source>
        <dbReference type="Proteomes" id="UP000178529"/>
    </source>
</evidence>
<name>A0A1G2R8I4_9BACT</name>
<evidence type="ECO:0000313" key="1">
    <source>
        <dbReference type="EMBL" id="OHA69166.1"/>
    </source>
</evidence>
<dbReference type="EMBL" id="MHTY01000005">
    <property type="protein sequence ID" value="OHA69166.1"/>
    <property type="molecule type" value="Genomic_DNA"/>
</dbReference>
<dbReference type="Gene3D" id="2.40.30.10">
    <property type="entry name" value="Translation factors"/>
    <property type="match status" value="1"/>
</dbReference>
<protein>
    <recommendedName>
        <fullName evidence="3">Translation elongation factor-like protein</fullName>
    </recommendedName>
</protein>
<proteinExistence type="predicted"/>
<dbReference type="Proteomes" id="UP000178529">
    <property type="component" value="Unassembled WGS sequence"/>
</dbReference>
<dbReference type="SUPFAM" id="SSF50447">
    <property type="entry name" value="Translation proteins"/>
    <property type="match status" value="1"/>
</dbReference>
<accession>A0A1G2R8I4</accession>
<evidence type="ECO:0008006" key="3">
    <source>
        <dbReference type="Google" id="ProtNLM"/>
    </source>
</evidence>
<organism evidence="1 2">
    <name type="scientific">Candidatus Wildermuthbacteria bacterium RIFCSPHIGHO2_02_FULL_48_16</name>
    <dbReference type="NCBI Taxonomy" id="1802453"/>
    <lineage>
        <taxon>Bacteria</taxon>
        <taxon>Candidatus Wildermuthiibacteriota</taxon>
    </lineage>
</organism>
<comment type="caution">
    <text evidence="1">The sequence shown here is derived from an EMBL/GenBank/DDBJ whole genome shotgun (WGS) entry which is preliminary data.</text>
</comment>
<sequence length="87" mass="9864">MRQVQGKLIGKVEHYYDKIGVMALRLKDVLKKGDTIRIEGGDKSFKQKIVSMQIDHEVVTSAKKGSDIGIKVSKKAREGYRVYKINL</sequence>
<dbReference type="AlphaFoldDB" id="A0A1G2R8I4"/>
<reference evidence="1 2" key="1">
    <citation type="journal article" date="2016" name="Nat. Commun.">
        <title>Thousands of microbial genomes shed light on interconnected biogeochemical processes in an aquifer system.</title>
        <authorList>
            <person name="Anantharaman K."/>
            <person name="Brown C.T."/>
            <person name="Hug L.A."/>
            <person name="Sharon I."/>
            <person name="Castelle C.J."/>
            <person name="Probst A.J."/>
            <person name="Thomas B.C."/>
            <person name="Singh A."/>
            <person name="Wilkins M.J."/>
            <person name="Karaoz U."/>
            <person name="Brodie E.L."/>
            <person name="Williams K.H."/>
            <person name="Hubbard S.S."/>
            <person name="Banfield J.F."/>
        </authorList>
    </citation>
    <scope>NUCLEOTIDE SEQUENCE [LARGE SCALE GENOMIC DNA]</scope>
</reference>
<dbReference type="InterPro" id="IPR009000">
    <property type="entry name" value="Transl_B-barrel_sf"/>
</dbReference>
<gene>
    <name evidence="1" type="ORF">A3J68_02440</name>
</gene>